<gene>
    <name evidence="1" type="ORF">GCM10023172_18460</name>
</gene>
<reference evidence="2" key="1">
    <citation type="journal article" date="2019" name="Int. J. Syst. Evol. Microbiol.">
        <title>The Global Catalogue of Microorganisms (GCM) 10K type strain sequencing project: providing services to taxonomists for standard genome sequencing and annotation.</title>
        <authorList>
            <consortium name="The Broad Institute Genomics Platform"/>
            <consortium name="The Broad Institute Genome Sequencing Center for Infectious Disease"/>
            <person name="Wu L."/>
            <person name="Ma J."/>
        </authorList>
    </citation>
    <scope>NUCLEOTIDE SEQUENCE [LARGE SCALE GENOMIC DNA]</scope>
    <source>
        <strain evidence="2">JCM 17841</strain>
    </source>
</reference>
<dbReference type="Proteomes" id="UP001501243">
    <property type="component" value="Unassembled WGS sequence"/>
</dbReference>
<sequence>MTFFLLMAVGTARAQVPNDNIENRRLLRAEETITSSTVGCTVQPGCVDERLTGKCIEYHNDQWFEFRPPASGTYYVNIGGQRCRDVRGVQLVVLTGTPCQPATYRILSCTSLGTQDDLFVPLPNLQAGQPYLLDVDGYLKDYCGFTLQVSGQARGLPVVPAPAVPHGPPAMSRIVTLAWQVPDSLASARYCRVLRRELHEFRAREIWRQPLAINTYGQRQLAYTTTDTLATPGQYLYQIVAGGEPSDGPPTLLQQRWAAYSQLRPIMPGAVASGVVFVTLPLARYPRRAQLAIVVSNPENGRVLRRLPLALQAAGPGQGRIYAQPWFDVGIRQVAVAITCYPPGAPAYTEQLLLPLAAAP</sequence>
<comment type="caution">
    <text evidence="1">The sequence shown here is derived from an EMBL/GenBank/DDBJ whole genome shotgun (WGS) entry which is preliminary data.</text>
</comment>
<evidence type="ECO:0000313" key="1">
    <source>
        <dbReference type="EMBL" id="GAA4499597.1"/>
    </source>
</evidence>
<keyword evidence="2" id="KW-1185">Reference proteome</keyword>
<name>A0ABP8QBT5_9BACT</name>
<protein>
    <recommendedName>
        <fullName evidence="3">Fibronectin type-III domain-containing protein</fullName>
    </recommendedName>
</protein>
<evidence type="ECO:0000313" key="2">
    <source>
        <dbReference type="Proteomes" id="UP001501243"/>
    </source>
</evidence>
<dbReference type="RefSeq" id="WP_208131428.1">
    <property type="nucleotide sequence ID" value="NZ_BAABGQ010000006.1"/>
</dbReference>
<evidence type="ECO:0008006" key="3">
    <source>
        <dbReference type="Google" id="ProtNLM"/>
    </source>
</evidence>
<accession>A0ABP8QBT5</accession>
<dbReference type="EMBL" id="BAABGQ010000006">
    <property type="protein sequence ID" value="GAA4499597.1"/>
    <property type="molecule type" value="Genomic_DNA"/>
</dbReference>
<proteinExistence type="predicted"/>
<organism evidence="1 2">
    <name type="scientific">Hymenobacter ginsengisoli</name>
    <dbReference type="NCBI Taxonomy" id="1051626"/>
    <lineage>
        <taxon>Bacteria</taxon>
        <taxon>Pseudomonadati</taxon>
        <taxon>Bacteroidota</taxon>
        <taxon>Cytophagia</taxon>
        <taxon>Cytophagales</taxon>
        <taxon>Hymenobacteraceae</taxon>
        <taxon>Hymenobacter</taxon>
    </lineage>
</organism>